<dbReference type="InterPro" id="IPR002328">
    <property type="entry name" value="ADH_Zn_CS"/>
</dbReference>
<dbReference type="OrthoDB" id="256333at2759"/>
<keyword evidence="7" id="KW-1185">Reference proteome</keyword>
<dbReference type="EMBL" id="ML122262">
    <property type="protein sequence ID" value="RPD61386.1"/>
    <property type="molecule type" value="Genomic_DNA"/>
</dbReference>
<dbReference type="InterPro" id="IPR020843">
    <property type="entry name" value="ER"/>
</dbReference>
<keyword evidence="1 4" id="KW-0479">Metal-binding</keyword>
<comment type="similarity">
    <text evidence="4">Belongs to the zinc-containing alcohol dehydrogenase family.</text>
</comment>
<evidence type="ECO:0000313" key="6">
    <source>
        <dbReference type="EMBL" id="RPD61386.1"/>
    </source>
</evidence>
<dbReference type="InterPro" id="IPR011032">
    <property type="entry name" value="GroES-like_sf"/>
</dbReference>
<evidence type="ECO:0000256" key="3">
    <source>
        <dbReference type="ARBA" id="ARBA00023002"/>
    </source>
</evidence>
<dbReference type="GO" id="GO:0016491">
    <property type="term" value="F:oxidoreductase activity"/>
    <property type="evidence" value="ECO:0007669"/>
    <property type="project" value="UniProtKB-KW"/>
</dbReference>
<dbReference type="PANTHER" id="PTHR43401:SF2">
    <property type="entry name" value="L-THREONINE 3-DEHYDROGENASE"/>
    <property type="match status" value="1"/>
</dbReference>
<proteinExistence type="inferred from homology"/>
<comment type="cofactor">
    <cofactor evidence="4">
        <name>Zn(2+)</name>
        <dbReference type="ChEBI" id="CHEBI:29105"/>
    </cofactor>
</comment>
<dbReference type="PROSITE" id="PS00059">
    <property type="entry name" value="ADH_ZINC"/>
    <property type="match status" value="1"/>
</dbReference>
<dbReference type="STRING" id="1328759.A0A5C2SIY7"/>
<dbReference type="InterPro" id="IPR036291">
    <property type="entry name" value="NAD(P)-bd_dom_sf"/>
</dbReference>
<protein>
    <submittedName>
        <fullName evidence="6">NADP+-dependent D-mannitol dehydrogenase</fullName>
    </submittedName>
</protein>
<dbReference type="InterPro" id="IPR050129">
    <property type="entry name" value="Zn_alcohol_dh"/>
</dbReference>
<dbReference type="Gene3D" id="3.40.50.720">
    <property type="entry name" value="NAD(P)-binding Rossmann-like Domain"/>
    <property type="match status" value="1"/>
</dbReference>
<dbReference type="AlphaFoldDB" id="A0A5C2SIY7"/>
<dbReference type="Pfam" id="PF08240">
    <property type="entry name" value="ADH_N"/>
    <property type="match status" value="1"/>
</dbReference>
<evidence type="ECO:0000256" key="2">
    <source>
        <dbReference type="ARBA" id="ARBA00022833"/>
    </source>
</evidence>
<evidence type="ECO:0000256" key="4">
    <source>
        <dbReference type="RuleBase" id="RU361277"/>
    </source>
</evidence>
<dbReference type="Pfam" id="PF00107">
    <property type="entry name" value="ADH_zinc_N"/>
    <property type="match status" value="1"/>
</dbReference>
<accession>A0A5C2SIY7</accession>
<evidence type="ECO:0000313" key="7">
    <source>
        <dbReference type="Proteomes" id="UP000313359"/>
    </source>
</evidence>
<dbReference type="InterPro" id="IPR013149">
    <property type="entry name" value="ADH-like_C"/>
</dbReference>
<organism evidence="6 7">
    <name type="scientific">Lentinus tigrinus ALCF2SS1-6</name>
    <dbReference type="NCBI Taxonomy" id="1328759"/>
    <lineage>
        <taxon>Eukaryota</taxon>
        <taxon>Fungi</taxon>
        <taxon>Dikarya</taxon>
        <taxon>Basidiomycota</taxon>
        <taxon>Agaricomycotina</taxon>
        <taxon>Agaricomycetes</taxon>
        <taxon>Polyporales</taxon>
        <taxon>Polyporaceae</taxon>
        <taxon>Lentinus</taxon>
    </lineage>
</organism>
<dbReference type="SMART" id="SM00829">
    <property type="entry name" value="PKS_ER"/>
    <property type="match status" value="1"/>
</dbReference>
<feature type="domain" description="Enoyl reductase (ER)" evidence="5">
    <location>
        <begin position="13"/>
        <end position="343"/>
    </location>
</feature>
<reference evidence="6" key="1">
    <citation type="journal article" date="2018" name="Genome Biol. Evol.">
        <title>Genomics and development of Lentinus tigrinus, a white-rot wood-decaying mushroom with dimorphic fruiting bodies.</title>
        <authorList>
            <person name="Wu B."/>
            <person name="Xu Z."/>
            <person name="Knudson A."/>
            <person name="Carlson A."/>
            <person name="Chen N."/>
            <person name="Kovaka S."/>
            <person name="LaButti K."/>
            <person name="Lipzen A."/>
            <person name="Pennachio C."/>
            <person name="Riley R."/>
            <person name="Schakwitz W."/>
            <person name="Umezawa K."/>
            <person name="Ohm R.A."/>
            <person name="Grigoriev I.V."/>
            <person name="Nagy L.G."/>
            <person name="Gibbons J."/>
            <person name="Hibbett D."/>
        </authorList>
    </citation>
    <scope>NUCLEOTIDE SEQUENCE [LARGE SCALE GENOMIC DNA]</scope>
    <source>
        <strain evidence="6">ALCF2SS1-6</strain>
    </source>
</reference>
<keyword evidence="2 4" id="KW-0862">Zinc</keyword>
<name>A0A5C2SIY7_9APHY</name>
<dbReference type="GO" id="GO:0008270">
    <property type="term" value="F:zinc ion binding"/>
    <property type="evidence" value="ECO:0007669"/>
    <property type="project" value="InterPro"/>
</dbReference>
<evidence type="ECO:0000256" key="1">
    <source>
        <dbReference type="ARBA" id="ARBA00022723"/>
    </source>
</evidence>
<dbReference type="Proteomes" id="UP000313359">
    <property type="component" value="Unassembled WGS sequence"/>
</dbReference>
<evidence type="ECO:0000259" key="5">
    <source>
        <dbReference type="SMART" id="SM00829"/>
    </source>
</evidence>
<sequence length="345" mass="37410">MTSLTMNSVCYEKAQEVSVVKLAIPEPRPNEVLIKVTCCGVCGTDLHLHHGDFGPMVYPLVPGHEVVGVIEEAGSDVTGFAKGDRVVGDPTIECGNCFFCRRGQFTLCENLGGHGVTTLGGVSEYVTYDARKVFKIHNISDEEAALVEPTSCAIHGMDRLELKVGFEALVLGAGPSGIVIAQLLKFNGAARVVIAANKGTKTRVARDLDAADEYVELDRANPQPQWDKLKADNPYGFDVVVEATGSIFVANLAINYVRRGGTLLLYSVYDSKGLVNWSPLKIFKDEIKIIGTFAQAHCFPRAVAYLDSGKIRVKGLVTDVFKLSEYQKALDKMQSRDAGKIAIKP</sequence>
<dbReference type="SUPFAM" id="SSF50129">
    <property type="entry name" value="GroES-like"/>
    <property type="match status" value="1"/>
</dbReference>
<dbReference type="InterPro" id="IPR013154">
    <property type="entry name" value="ADH-like_N"/>
</dbReference>
<dbReference type="SUPFAM" id="SSF51735">
    <property type="entry name" value="NAD(P)-binding Rossmann-fold domains"/>
    <property type="match status" value="1"/>
</dbReference>
<dbReference type="PANTHER" id="PTHR43401">
    <property type="entry name" value="L-THREONINE 3-DEHYDROGENASE"/>
    <property type="match status" value="1"/>
</dbReference>
<gene>
    <name evidence="6" type="ORF">L227DRAFT_546339</name>
</gene>
<keyword evidence="3" id="KW-0560">Oxidoreductase</keyword>
<dbReference type="CDD" id="cd08234">
    <property type="entry name" value="threonine_DH_like"/>
    <property type="match status" value="1"/>
</dbReference>
<dbReference type="Gene3D" id="3.90.180.10">
    <property type="entry name" value="Medium-chain alcohol dehydrogenases, catalytic domain"/>
    <property type="match status" value="1"/>
</dbReference>